<keyword evidence="2" id="KW-0863">Zinc-finger</keyword>
<feature type="compositionally biased region" description="Low complexity" evidence="5">
    <location>
        <begin position="823"/>
        <end position="839"/>
    </location>
</feature>
<dbReference type="PANTHER" id="PTHR46462">
    <property type="entry name" value="UPSET, ISOFORM A"/>
    <property type="match status" value="1"/>
</dbReference>
<dbReference type="Pfam" id="PF00628">
    <property type="entry name" value="PHD"/>
    <property type="match status" value="1"/>
</dbReference>
<feature type="compositionally biased region" description="Low complexity" evidence="5">
    <location>
        <begin position="174"/>
        <end position="189"/>
    </location>
</feature>
<proteinExistence type="predicted"/>
<dbReference type="GO" id="GO:0034967">
    <property type="term" value="C:Set3 complex"/>
    <property type="evidence" value="ECO:0007669"/>
    <property type="project" value="TreeGrafter"/>
</dbReference>
<dbReference type="Gene3D" id="2.170.270.10">
    <property type="entry name" value="SET domain"/>
    <property type="match status" value="1"/>
</dbReference>
<feature type="region of interest" description="Disordered" evidence="5">
    <location>
        <begin position="115"/>
        <end position="215"/>
    </location>
</feature>
<feature type="compositionally biased region" description="Basic residues" evidence="5">
    <location>
        <begin position="487"/>
        <end position="497"/>
    </location>
</feature>
<accession>A0A2H2ZHA9</accession>
<evidence type="ECO:0000313" key="8">
    <source>
        <dbReference type="Proteomes" id="UP000219286"/>
    </source>
</evidence>
<dbReference type="GO" id="GO:0070210">
    <property type="term" value="C:Rpd3L-Expanded complex"/>
    <property type="evidence" value="ECO:0007669"/>
    <property type="project" value="TreeGrafter"/>
</dbReference>
<dbReference type="InterPro" id="IPR046341">
    <property type="entry name" value="SET_dom_sf"/>
</dbReference>
<feature type="compositionally biased region" description="Basic and acidic residues" evidence="5">
    <location>
        <begin position="561"/>
        <end position="581"/>
    </location>
</feature>
<keyword evidence="4" id="KW-0156">Chromatin regulator</keyword>
<dbReference type="SMART" id="SM00249">
    <property type="entry name" value="PHD"/>
    <property type="match status" value="1"/>
</dbReference>
<dbReference type="Pfam" id="PF00856">
    <property type="entry name" value="SET"/>
    <property type="match status" value="1"/>
</dbReference>
<feature type="compositionally biased region" description="Basic and acidic residues" evidence="5">
    <location>
        <begin position="800"/>
        <end position="809"/>
    </location>
</feature>
<dbReference type="InterPro" id="IPR013083">
    <property type="entry name" value="Znf_RING/FYVE/PHD"/>
</dbReference>
<keyword evidence="1" id="KW-0479">Metal-binding</keyword>
<protein>
    <recommendedName>
        <fullName evidence="6">SET domain-containing protein</fullName>
    </recommendedName>
</protein>
<feature type="compositionally biased region" description="Low complexity" evidence="5">
    <location>
        <begin position="785"/>
        <end position="797"/>
    </location>
</feature>
<gene>
    <name evidence="7" type="ORF">A9Z42_0046800</name>
</gene>
<dbReference type="EMBL" id="LFMI01000475">
    <property type="protein sequence ID" value="OTA04112.1"/>
    <property type="molecule type" value="Genomic_DNA"/>
</dbReference>
<dbReference type="OrthoDB" id="1928087at2759"/>
<feature type="compositionally biased region" description="Basic and acidic residues" evidence="5">
    <location>
        <begin position="905"/>
        <end position="918"/>
    </location>
</feature>
<feature type="compositionally biased region" description="Low complexity" evidence="5">
    <location>
        <begin position="596"/>
        <end position="612"/>
    </location>
</feature>
<dbReference type="Proteomes" id="UP000219286">
    <property type="component" value="Unassembled WGS sequence"/>
</dbReference>
<sequence length="929" mass="102196">MTDKPASLSTQAAVSTQVNHIAPAGSTGPDDVAHKMEAPEEEPYTIKCICNFSDDDGNTIYCETCDTWQHIDCFYPENREEAIREDFSHSCADCKPRPLNRQKAIERTLRLRSSIVEPENIDKKAKRPPSKSHKKKPKPSDFPLNGNHGAAEGGKHGHSGDHHHPSKKSKTSHRPSLSVSSQPSKRSPSYGNHRPNPTHPPSPATTPPDLPDDFQIHHYSEGFCSMYNDVPDTRTNKFVSLAIPGALIRWVESSSALEKEVGRTPSEVFQEAVPALERKRPKLEIKDATQSLDNGTTLRWRSLRSTSPIEKDVPLIELNGEIGFQKDYCADSDNLWADLSSPLPFVFFHPILPLYIDTRKEGSLARYVRRSCRPNAQLDTFLTNKSEYHFWLVSDRAIPPSEQITLPWDFRLEKSVCQRWLHLLGLSDDDGASQDEFELDESEYTAISNWIDRILSEYGGCACDLDNNCAFARFHRHYLYGKSQSRGNKKRPRKTKAHTISPSSTGHATNSRAASEGHIDERPEDRAKRDESVPARSKPSSRDRTPLRQGSFDQLGILTEPTDRDKRKVAMVEDSFRRMEQEQQQPPRKKKRVSDGTTTSTSSKSKSRTGSTPHIGSYADASTTSRSKSGSPAGSISPNLGSHTKPAAPHRSSADVQSPPRQCSAPPRSAYRDIGIQTDPVDDEWFSQPSALPCRKKRIISLSQRLLNNRFKARAEVDHKQLSVSASSRPSPADAMDVDVVEVDEKLDLPKAEADIQQPPSSSSPPPPPPPEQGEEDQRVSDALPAPSSEAPNPSSERSLTLERPKGLELRVQLPTLPALDQTTVSTPSATATTPLSAGSSTVQSAIISSISSAANGVVATPSPIKKKLSLSDYTKSRMNKAAVKPSLSLISTKPSPAEVDEIKVENASESATTDKAESAVTLSTNGNP</sequence>
<dbReference type="SUPFAM" id="SSF82199">
    <property type="entry name" value="SET domain"/>
    <property type="match status" value="1"/>
</dbReference>
<dbReference type="SMART" id="SM00317">
    <property type="entry name" value="SET"/>
    <property type="match status" value="1"/>
</dbReference>
<dbReference type="AlphaFoldDB" id="A0A2H2ZHA9"/>
<organism evidence="7 8">
    <name type="scientific">Trichoderma parareesei</name>
    <name type="common">Filamentous fungus</name>
    <dbReference type="NCBI Taxonomy" id="858221"/>
    <lineage>
        <taxon>Eukaryota</taxon>
        <taxon>Fungi</taxon>
        <taxon>Dikarya</taxon>
        <taxon>Ascomycota</taxon>
        <taxon>Pezizomycotina</taxon>
        <taxon>Sordariomycetes</taxon>
        <taxon>Hypocreomycetidae</taxon>
        <taxon>Hypocreales</taxon>
        <taxon>Hypocreaceae</taxon>
        <taxon>Trichoderma</taxon>
    </lineage>
</organism>
<evidence type="ECO:0000256" key="4">
    <source>
        <dbReference type="ARBA" id="ARBA00022853"/>
    </source>
</evidence>
<evidence type="ECO:0000313" key="7">
    <source>
        <dbReference type="EMBL" id="OTA04112.1"/>
    </source>
</evidence>
<dbReference type="PANTHER" id="PTHR46462:SF3">
    <property type="entry name" value="UPSET, ISOFORM A"/>
    <property type="match status" value="1"/>
</dbReference>
<reference evidence="7 8" key="1">
    <citation type="journal article" date="2015" name="Genome Announc.">
        <title>Genome sequence and annotation of Trichoderma parareesei, the ancestor of the cellulase producer Trichoderma reesei.</title>
        <authorList>
            <person name="Yang D."/>
            <person name="Pomraning K."/>
            <person name="Kopchinskiy A."/>
            <person name="Karimi Aghcheh R."/>
            <person name="Atanasova L."/>
            <person name="Chenthamara K."/>
            <person name="Baker S.E."/>
            <person name="Zhang R."/>
            <person name="Shen Q."/>
            <person name="Freitag M."/>
            <person name="Kubicek C.P."/>
            <person name="Druzhinina I.S."/>
        </authorList>
    </citation>
    <scope>NUCLEOTIDE SEQUENCE [LARGE SCALE GENOMIC DNA]</scope>
    <source>
        <strain evidence="7 8">CBS 125925</strain>
    </source>
</reference>
<evidence type="ECO:0000256" key="2">
    <source>
        <dbReference type="ARBA" id="ARBA00022771"/>
    </source>
</evidence>
<dbReference type="GO" id="GO:0006325">
    <property type="term" value="P:chromatin organization"/>
    <property type="evidence" value="ECO:0007669"/>
    <property type="project" value="UniProtKB-KW"/>
</dbReference>
<keyword evidence="8" id="KW-1185">Reference proteome</keyword>
<feature type="compositionally biased region" description="Pro residues" evidence="5">
    <location>
        <begin position="762"/>
        <end position="772"/>
    </location>
</feature>
<keyword evidence="3" id="KW-0862">Zinc</keyword>
<feature type="region of interest" description="Disordered" evidence="5">
    <location>
        <begin position="482"/>
        <end position="683"/>
    </location>
</feature>
<dbReference type="InterPro" id="IPR001214">
    <property type="entry name" value="SET_dom"/>
</dbReference>
<feature type="compositionally biased region" description="Basic and acidic residues" evidence="5">
    <location>
        <begin position="743"/>
        <end position="754"/>
    </location>
</feature>
<evidence type="ECO:0000256" key="3">
    <source>
        <dbReference type="ARBA" id="ARBA00022833"/>
    </source>
</evidence>
<feature type="domain" description="SET" evidence="6">
    <location>
        <begin position="281"/>
        <end position="409"/>
    </location>
</feature>
<dbReference type="GO" id="GO:0008270">
    <property type="term" value="F:zinc ion binding"/>
    <property type="evidence" value="ECO:0007669"/>
    <property type="project" value="UniProtKB-KW"/>
</dbReference>
<dbReference type="SUPFAM" id="SSF57903">
    <property type="entry name" value="FYVE/PHD zinc finger"/>
    <property type="match status" value="1"/>
</dbReference>
<feature type="compositionally biased region" description="Pro residues" evidence="5">
    <location>
        <begin position="197"/>
        <end position="209"/>
    </location>
</feature>
<feature type="region of interest" description="Disordered" evidence="5">
    <location>
        <begin position="905"/>
        <end position="929"/>
    </location>
</feature>
<name>A0A2H2ZHA9_TRIPA</name>
<dbReference type="PROSITE" id="PS50280">
    <property type="entry name" value="SET"/>
    <property type="match status" value="1"/>
</dbReference>
<evidence type="ECO:0000256" key="5">
    <source>
        <dbReference type="SAM" id="MobiDB-lite"/>
    </source>
</evidence>
<dbReference type="InterPro" id="IPR011011">
    <property type="entry name" value="Znf_FYVE_PHD"/>
</dbReference>
<comment type="caution">
    <text evidence="7">The sequence shown here is derived from an EMBL/GenBank/DDBJ whole genome shotgun (WGS) entry which is preliminary data.</text>
</comment>
<evidence type="ECO:0000259" key="6">
    <source>
        <dbReference type="PROSITE" id="PS50280"/>
    </source>
</evidence>
<feature type="compositionally biased region" description="Basic residues" evidence="5">
    <location>
        <begin position="164"/>
        <end position="173"/>
    </location>
</feature>
<feature type="compositionally biased region" description="Polar residues" evidence="5">
    <location>
        <begin position="620"/>
        <end position="642"/>
    </location>
</feature>
<dbReference type="InterPro" id="IPR019787">
    <property type="entry name" value="Znf_PHD-finger"/>
</dbReference>
<feature type="region of interest" description="Disordered" evidence="5">
    <location>
        <begin position="716"/>
        <end position="839"/>
    </location>
</feature>
<evidence type="ECO:0000256" key="1">
    <source>
        <dbReference type="ARBA" id="ARBA00022723"/>
    </source>
</evidence>
<dbReference type="Gene3D" id="3.30.40.10">
    <property type="entry name" value="Zinc/RING finger domain, C3HC4 (zinc finger)"/>
    <property type="match status" value="1"/>
</dbReference>
<feature type="compositionally biased region" description="Basic and acidic residues" evidence="5">
    <location>
        <begin position="515"/>
        <end position="533"/>
    </location>
</feature>
<dbReference type="GO" id="GO:0006355">
    <property type="term" value="P:regulation of DNA-templated transcription"/>
    <property type="evidence" value="ECO:0007669"/>
    <property type="project" value="TreeGrafter"/>
</dbReference>
<feature type="compositionally biased region" description="Polar residues" evidence="5">
    <location>
        <begin position="498"/>
        <end position="513"/>
    </location>
</feature>
<feature type="compositionally biased region" description="Basic and acidic residues" evidence="5">
    <location>
        <begin position="153"/>
        <end position="163"/>
    </location>
</feature>
<feature type="compositionally biased region" description="Basic residues" evidence="5">
    <location>
        <begin position="124"/>
        <end position="137"/>
    </location>
</feature>
<dbReference type="InterPro" id="IPR001965">
    <property type="entry name" value="Znf_PHD"/>
</dbReference>